<comment type="caution">
    <text evidence="3">The sequence shown here is derived from an EMBL/GenBank/DDBJ whole genome shotgun (WGS) entry which is preliminary data.</text>
</comment>
<dbReference type="RefSeq" id="WP_146939421.1">
    <property type="nucleotide sequence ID" value="NZ_BJYJ01000001.1"/>
</dbReference>
<reference evidence="3 4" key="1">
    <citation type="submission" date="2019-07" db="EMBL/GenBank/DDBJ databases">
        <title>Whole genome shotgun sequence of Chryseobacterium hagamense NBRC 105253.</title>
        <authorList>
            <person name="Hosoyama A."/>
            <person name="Uohara A."/>
            <person name="Ohji S."/>
            <person name="Ichikawa N."/>
        </authorList>
    </citation>
    <scope>NUCLEOTIDE SEQUENCE [LARGE SCALE GENOMIC DNA]</scope>
    <source>
        <strain evidence="3 4">NBRC 105253</strain>
    </source>
</reference>
<protein>
    <recommendedName>
        <fullName evidence="2">Outer membrane protein beta-barrel domain-containing protein</fullName>
    </recommendedName>
</protein>
<keyword evidence="4" id="KW-1185">Reference proteome</keyword>
<keyword evidence="1" id="KW-0732">Signal</keyword>
<dbReference type="InterPro" id="IPR011250">
    <property type="entry name" value="OMP/PagP_B-barrel"/>
</dbReference>
<evidence type="ECO:0000256" key="1">
    <source>
        <dbReference type="SAM" id="SignalP"/>
    </source>
</evidence>
<dbReference type="SUPFAM" id="SSF56925">
    <property type="entry name" value="OMPA-like"/>
    <property type="match status" value="1"/>
</dbReference>
<dbReference type="InterPro" id="IPR025665">
    <property type="entry name" value="Beta-barrel_OMP_2"/>
</dbReference>
<dbReference type="Gene3D" id="2.40.160.20">
    <property type="match status" value="1"/>
</dbReference>
<dbReference type="OrthoDB" id="947434at2"/>
<evidence type="ECO:0000259" key="2">
    <source>
        <dbReference type="Pfam" id="PF13568"/>
    </source>
</evidence>
<dbReference type="Proteomes" id="UP000321863">
    <property type="component" value="Unassembled WGS sequence"/>
</dbReference>
<name>A0A511YH54_9FLAO</name>
<proteinExistence type="predicted"/>
<dbReference type="Pfam" id="PF13568">
    <property type="entry name" value="OMP_b-brl_2"/>
    <property type="match status" value="1"/>
</dbReference>
<evidence type="ECO:0000313" key="4">
    <source>
        <dbReference type="Proteomes" id="UP000321863"/>
    </source>
</evidence>
<feature type="signal peptide" evidence="1">
    <location>
        <begin position="1"/>
        <end position="18"/>
    </location>
</feature>
<gene>
    <name evidence="3" type="ORF">CHA01nite_02650</name>
</gene>
<evidence type="ECO:0000313" key="3">
    <source>
        <dbReference type="EMBL" id="GEN74525.1"/>
    </source>
</evidence>
<feature type="chain" id="PRO_5021932551" description="Outer membrane protein beta-barrel domain-containing protein" evidence="1">
    <location>
        <begin position="19"/>
        <end position="194"/>
    </location>
</feature>
<dbReference type="EMBL" id="BJYJ01000001">
    <property type="protein sequence ID" value="GEN74525.1"/>
    <property type="molecule type" value="Genomic_DNA"/>
</dbReference>
<accession>A0A511YH54</accession>
<feature type="domain" description="Outer membrane protein beta-barrel" evidence="2">
    <location>
        <begin position="17"/>
        <end position="170"/>
    </location>
</feature>
<organism evidence="3 4">
    <name type="scientific">Chryseobacterium hagamense</name>
    <dbReference type="NCBI Taxonomy" id="395935"/>
    <lineage>
        <taxon>Bacteria</taxon>
        <taxon>Pseudomonadati</taxon>
        <taxon>Bacteroidota</taxon>
        <taxon>Flavobacteriia</taxon>
        <taxon>Flavobacteriales</taxon>
        <taxon>Weeksellaceae</taxon>
        <taxon>Chryseobacterium group</taxon>
        <taxon>Chryseobacterium</taxon>
    </lineage>
</organism>
<sequence length="194" mass="20658">MKKFFLGLAITAGTLSFAQEKAASSASPVRFGLKAGLNVATISGGDSKAKAGFYGGAFANIPLASNFSIQPEVLYNGAGAKAEGMDDLKVNLSYISVPVMFQYNALPNLYLEAGPQFSFLIDSKFKYQSVSVDAKDYIKGFDFGLGLGAGYYFNNNIGITARYVAGLTDIAKEIQGTEAEGKNNVFQIGLAYKF</sequence>
<dbReference type="AlphaFoldDB" id="A0A511YH54"/>